<dbReference type="InterPro" id="IPR004776">
    <property type="entry name" value="Mem_transp_PIN-like"/>
</dbReference>
<feature type="transmembrane region" description="Helical" evidence="7">
    <location>
        <begin position="95"/>
        <end position="115"/>
    </location>
</feature>
<evidence type="ECO:0000256" key="1">
    <source>
        <dbReference type="ARBA" id="ARBA00004141"/>
    </source>
</evidence>
<feature type="transmembrane region" description="Helical" evidence="7">
    <location>
        <begin position="65"/>
        <end position="83"/>
    </location>
</feature>
<feature type="transmembrane region" description="Helical" evidence="7">
    <location>
        <begin position="34"/>
        <end position="53"/>
    </location>
</feature>
<keyword evidence="4 7" id="KW-0812">Transmembrane</keyword>
<dbReference type="STRING" id="1122198.SAMN02745729_104190"/>
<feature type="transmembrane region" description="Helical" evidence="7">
    <location>
        <begin position="6"/>
        <end position="22"/>
    </location>
</feature>
<dbReference type="AlphaFoldDB" id="A0A1H4C5L2"/>
<dbReference type="PANTHER" id="PTHR36838">
    <property type="entry name" value="AUXIN EFFLUX CARRIER FAMILY PROTEIN"/>
    <property type="match status" value="1"/>
</dbReference>
<organism evidence="8 9">
    <name type="scientific">Marinobacterium iners DSM 11526</name>
    <dbReference type="NCBI Taxonomy" id="1122198"/>
    <lineage>
        <taxon>Bacteria</taxon>
        <taxon>Pseudomonadati</taxon>
        <taxon>Pseudomonadota</taxon>
        <taxon>Gammaproteobacteria</taxon>
        <taxon>Oceanospirillales</taxon>
        <taxon>Oceanospirillaceae</taxon>
        <taxon>Marinobacterium</taxon>
    </lineage>
</organism>
<dbReference type="Proteomes" id="UP000242469">
    <property type="component" value="Unassembled WGS sequence"/>
</dbReference>
<keyword evidence="2" id="KW-0813">Transport</keyword>
<protein>
    <recommendedName>
        <fullName evidence="10">Permease</fullName>
    </recommendedName>
</protein>
<evidence type="ECO:0000256" key="4">
    <source>
        <dbReference type="ARBA" id="ARBA00022692"/>
    </source>
</evidence>
<evidence type="ECO:0000256" key="2">
    <source>
        <dbReference type="ARBA" id="ARBA00022448"/>
    </source>
</evidence>
<feature type="transmembrane region" description="Helical" evidence="7">
    <location>
        <begin position="202"/>
        <end position="221"/>
    </location>
</feature>
<keyword evidence="9" id="KW-1185">Reference proteome</keyword>
<feature type="transmembrane region" description="Helical" evidence="7">
    <location>
        <begin position="265"/>
        <end position="285"/>
    </location>
</feature>
<gene>
    <name evidence="8" type="ORF">SAMN02745729_104190</name>
</gene>
<proteinExistence type="predicted"/>
<evidence type="ECO:0000256" key="7">
    <source>
        <dbReference type="SAM" id="Phobius"/>
    </source>
</evidence>
<feature type="transmembrane region" description="Helical" evidence="7">
    <location>
        <begin position="170"/>
        <end position="190"/>
    </location>
</feature>
<reference evidence="9" key="1">
    <citation type="submission" date="2016-10" db="EMBL/GenBank/DDBJ databases">
        <authorList>
            <person name="Varghese N."/>
            <person name="Submissions S."/>
        </authorList>
    </citation>
    <scope>NUCLEOTIDE SEQUENCE [LARGE SCALE GENOMIC DNA]</scope>
    <source>
        <strain evidence="9">DSM 11526</strain>
    </source>
</reference>
<evidence type="ECO:0000256" key="3">
    <source>
        <dbReference type="ARBA" id="ARBA00022475"/>
    </source>
</evidence>
<dbReference type="RefSeq" id="WP_091825026.1">
    <property type="nucleotide sequence ID" value="NZ_FNRJ01000004.1"/>
</dbReference>
<keyword evidence="5 7" id="KW-1133">Transmembrane helix</keyword>
<sequence>MTDVLSITAPIFIIIGFGYLAVKSGLMPREAMPLLGRFVLYFTLPALIFGTLSQMQVSEVIQFDFLTIYAIGSLGALLGGIALNRLIFNTDLAEASVRGMGMSASNSAFIGYPVLLQVFGSAPTQPFTMALLVENILILPLALILIEYGKRDTGTGEPLLQVWRRIFMRILRSPLIIAILAGLICASLQLPIPSALDRSLEMLAMASVGTALFVIGGSLVGTRVNDSLGSISLVAAGKLLLHPLLMLLLVMLWRDFDPQLEKAVILAAAMPMLSVFPIIGGNYGYGRQCAGMLLVTTALSFITLTLILALMG</sequence>
<dbReference type="OrthoDB" id="9810457at2"/>
<feature type="transmembrane region" description="Helical" evidence="7">
    <location>
        <begin position="292"/>
        <end position="311"/>
    </location>
</feature>
<evidence type="ECO:0000313" key="8">
    <source>
        <dbReference type="EMBL" id="SEA55610.1"/>
    </source>
</evidence>
<keyword evidence="3" id="KW-1003">Cell membrane</keyword>
<dbReference type="PANTHER" id="PTHR36838:SF3">
    <property type="entry name" value="TRANSPORTER AUXIN EFFLUX CARRIER EC FAMILY"/>
    <property type="match status" value="1"/>
</dbReference>
<dbReference type="GO" id="GO:0055085">
    <property type="term" value="P:transmembrane transport"/>
    <property type="evidence" value="ECO:0007669"/>
    <property type="project" value="InterPro"/>
</dbReference>
<dbReference type="Pfam" id="PF03547">
    <property type="entry name" value="Mem_trans"/>
    <property type="match status" value="1"/>
</dbReference>
<dbReference type="EMBL" id="FNRJ01000004">
    <property type="protein sequence ID" value="SEA55610.1"/>
    <property type="molecule type" value="Genomic_DNA"/>
</dbReference>
<evidence type="ECO:0008006" key="10">
    <source>
        <dbReference type="Google" id="ProtNLM"/>
    </source>
</evidence>
<keyword evidence="6 7" id="KW-0472">Membrane</keyword>
<dbReference type="GO" id="GO:0016020">
    <property type="term" value="C:membrane"/>
    <property type="evidence" value="ECO:0007669"/>
    <property type="project" value="UniProtKB-SubCell"/>
</dbReference>
<evidence type="ECO:0000313" key="9">
    <source>
        <dbReference type="Proteomes" id="UP000242469"/>
    </source>
</evidence>
<name>A0A1H4C5L2_9GAMM</name>
<feature type="transmembrane region" description="Helical" evidence="7">
    <location>
        <begin position="127"/>
        <end position="149"/>
    </location>
</feature>
<evidence type="ECO:0000256" key="6">
    <source>
        <dbReference type="ARBA" id="ARBA00023136"/>
    </source>
</evidence>
<evidence type="ECO:0000256" key="5">
    <source>
        <dbReference type="ARBA" id="ARBA00022989"/>
    </source>
</evidence>
<comment type="subcellular location">
    <subcellularLocation>
        <location evidence="1">Membrane</location>
        <topology evidence="1">Multi-pass membrane protein</topology>
    </subcellularLocation>
</comment>
<feature type="transmembrane region" description="Helical" evidence="7">
    <location>
        <begin position="233"/>
        <end position="253"/>
    </location>
</feature>
<accession>A0A1H4C5L2</accession>